<name>A0A7N6AL05_ANATE</name>
<dbReference type="InParanoid" id="A0A7N6AL05"/>
<dbReference type="Ensembl" id="ENSATET00000048114.1">
    <property type="protein sequence ID" value="ENSATEP00000049662.1"/>
    <property type="gene ID" value="ENSATEG00000026128.1"/>
</dbReference>
<dbReference type="SUPFAM" id="SSF101288">
    <property type="entry name" value="L27 domain"/>
    <property type="match status" value="1"/>
</dbReference>
<dbReference type="Gene3D" id="1.10.287.470">
    <property type="entry name" value="Helix hairpin bin"/>
    <property type="match status" value="1"/>
</dbReference>
<dbReference type="GeneTree" id="ENSGT00900000142261"/>
<dbReference type="AlphaFoldDB" id="A0A7N6AL05"/>
<reference evidence="2" key="2">
    <citation type="submission" date="2025-08" db="UniProtKB">
        <authorList>
            <consortium name="Ensembl"/>
        </authorList>
    </citation>
    <scope>IDENTIFICATION</scope>
</reference>
<proteinExistence type="predicted"/>
<feature type="domain" description="L27-1" evidence="1">
    <location>
        <begin position="12"/>
        <end position="52"/>
    </location>
</feature>
<reference evidence="2" key="1">
    <citation type="submission" date="2021-04" db="EMBL/GenBank/DDBJ databases">
        <authorList>
            <consortium name="Wellcome Sanger Institute Data Sharing"/>
        </authorList>
    </citation>
    <scope>NUCLEOTIDE SEQUENCE [LARGE SCALE GENOMIC DNA]</scope>
</reference>
<dbReference type="Pfam" id="PF09058">
    <property type="entry name" value="L27_1"/>
    <property type="match status" value="1"/>
</dbReference>
<dbReference type="InterPro" id="IPR036892">
    <property type="entry name" value="L27_dom_sf"/>
</dbReference>
<dbReference type="InterPro" id="IPR015143">
    <property type="entry name" value="L27_1"/>
</dbReference>
<keyword evidence="3" id="KW-1185">Reference proteome</keyword>
<protein>
    <recommendedName>
        <fullName evidence="1">L27-1 domain-containing protein</fullName>
    </recommendedName>
</protein>
<dbReference type="Proteomes" id="UP000265040">
    <property type="component" value="Chromosome 18"/>
</dbReference>
<accession>A0A7N6AL05</accession>
<evidence type="ECO:0000313" key="2">
    <source>
        <dbReference type="Ensembl" id="ENSATEP00000049662.1"/>
    </source>
</evidence>
<evidence type="ECO:0000313" key="3">
    <source>
        <dbReference type="Proteomes" id="UP000265040"/>
    </source>
</evidence>
<dbReference type="OrthoDB" id="78824at2759"/>
<reference evidence="2" key="3">
    <citation type="submission" date="2025-09" db="UniProtKB">
        <authorList>
            <consortium name="Ensembl"/>
        </authorList>
    </citation>
    <scope>IDENTIFICATION</scope>
</reference>
<evidence type="ECO:0000259" key="1">
    <source>
        <dbReference type="Pfam" id="PF09058"/>
    </source>
</evidence>
<organism evidence="2 3">
    <name type="scientific">Anabas testudineus</name>
    <name type="common">Climbing perch</name>
    <name type="synonym">Anthias testudineus</name>
    <dbReference type="NCBI Taxonomy" id="64144"/>
    <lineage>
        <taxon>Eukaryota</taxon>
        <taxon>Metazoa</taxon>
        <taxon>Chordata</taxon>
        <taxon>Craniata</taxon>
        <taxon>Vertebrata</taxon>
        <taxon>Euteleostomi</taxon>
        <taxon>Actinopterygii</taxon>
        <taxon>Neopterygii</taxon>
        <taxon>Teleostei</taxon>
        <taxon>Neoteleostei</taxon>
        <taxon>Acanthomorphata</taxon>
        <taxon>Anabantaria</taxon>
        <taxon>Anabantiformes</taxon>
        <taxon>Anabantoidei</taxon>
        <taxon>Anabantidae</taxon>
        <taxon>Anabas</taxon>
    </lineage>
</organism>
<sequence length="72" mass="7990">MCSKFVCWLFSSDTERALQVMEACQAGAAEGVKGRTDKLLNIFQSDLFQALLGNTHTQCYIYINLRSLAVGL</sequence>